<evidence type="ECO:0000259" key="2">
    <source>
        <dbReference type="PROSITE" id="PS51918"/>
    </source>
</evidence>
<dbReference type="CDD" id="cd01335">
    <property type="entry name" value="Radical_SAM"/>
    <property type="match status" value="1"/>
</dbReference>
<dbReference type="NCBIfam" id="TIGR03936">
    <property type="entry name" value="sam_1_link_chp"/>
    <property type="match status" value="1"/>
</dbReference>
<feature type="compositionally biased region" description="Basic and acidic residues" evidence="1">
    <location>
        <begin position="78"/>
        <end position="105"/>
    </location>
</feature>
<dbReference type="Pfam" id="PF19864">
    <property type="entry name" value="Radical_SAM_N2"/>
    <property type="match status" value="1"/>
</dbReference>
<dbReference type="SFLD" id="SFLDS00029">
    <property type="entry name" value="Radical_SAM"/>
    <property type="match status" value="1"/>
</dbReference>
<dbReference type="Pfam" id="PF04055">
    <property type="entry name" value="Radical_SAM"/>
    <property type="match status" value="1"/>
</dbReference>
<proteinExistence type="predicted"/>
<dbReference type="NCBIfam" id="TIGR03960">
    <property type="entry name" value="rSAM_fuse_unch"/>
    <property type="match status" value="1"/>
</dbReference>
<dbReference type="InterPro" id="IPR058240">
    <property type="entry name" value="rSAM_sf"/>
</dbReference>
<feature type="region of interest" description="Disordered" evidence="1">
    <location>
        <begin position="913"/>
        <end position="935"/>
    </location>
</feature>
<accession>A0A1Y1I628</accession>
<dbReference type="OrthoDB" id="3846at2759"/>
<evidence type="ECO:0000313" key="3">
    <source>
        <dbReference type="EMBL" id="GAQ85953.1"/>
    </source>
</evidence>
<dbReference type="EMBL" id="DF237211">
    <property type="protein sequence ID" value="GAQ85953.1"/>
    <property type="molecule type" value="Genomic_DNA"/>
</dbReference>
<dbReference type="Proteomes" id="UP000054558">
    <property type="component" value="Unassembled WGS sequence"/>
</dbReference>
<dbReference type="Gene3D" id="3.80.30.20">
    <property type="entry name" value="tm_1862 like domain"/>
    <property type="match status" value="1"/>
</dbReference>
<name>A0A1Y1I628_KLENI</name>
<dbReference type="PROSITE" id="PS51918">
    <property type="entry name" value="RADICAL_SAM"/>
    <property type="match status" value="1"/>
</dbReference>
<dbReference type="AlphaFoldDB" id="A0A1Y1I628"/>
<dbReference type="InterPro" id="IPR006638">
    <property type="entry name" value="Elp3/MiaA/NifB-like_rSAM"/>
</dbReference>
<dbReference type="PANTHER" id="PTHR42731">
    <property type="entry name" value="SLL1084 PROTEIN"/>
    <property type="match status" value="1"/>
</dbReference>
<dbReference type="SFLD" id="SFLDG01082">
    <property type="entry name" value="B12-binding_domain_containing"/>
    <property type="match status" value="1"/>
</dbReference>
<organism evidence="3 4">
    <name type="scientific">Klebsormidium nitens</name>
    <name type="common">Green alga</name>
    <name type="synonym">Ulothrix nitens</name>
    <dbReference type="NCBI Taxonomy" id="105231"/>
    <lineage>
        <taxon>Eukaryota</taxon>
        <taxon>Viridiplantae</taxon>
        <taxon>Streptophyta</taxon>
        <taxon>Klebsormidiophyceae</taxon>
        <taxon>Klebsormidiales</taxon>
        <taxon>Klebsormidiaceae</taxon>
        <taxon>Klebsormidium</taxon>
    </lineage>
</organism>
<dbReference type="InterPro" id="IPR045784">
    <property type="entry name" value="Radical_SAM_N2"/>
</dbReference>
<sequence length="1129" mass="125311">MHSIAQPATLCLLKAHQRWARNNPCDQLTGRTVPLSANEGLERRAGALRLALARSSRIPSSNCQSEKKRPPSAMLATEQKESGEERRTENVGAAREAEEERRLRSSEGGAIAGIPRHEWVSIQKPTRYLGNEFGAVHKEWASARVRFSLTYPEEYEIGASNMGHVMLYTLLNDQPHMLCDRSYMPGTDLALLLKKYQLPLFAVESKRSLADFDALGFSLAYELGATNILEMLALSGIPISWKERQASADGKWDVEGGSWPLIFAGGPTATSNPEPFADFFDFFALGDGEECLPEIGRCLDTCKAEGLSRDATLFRLCTTVRGVYVPQFYERLEGFGGAVFPIREGVPERILRRVAAPNPFVQIGLVPYVETIHDRLTVEIRRGCTRGCRFCQPGMLTRPARDVPPEDVVQAVEEGMRRTGYNEFSLLSLSCSDYLALPAVGLEIKNRLKDDAVTLALPSQRVDRFDDNIANIVGGTRTTGLTFAPEGGTQRMRDIINKGLTNEELLRGVKTAWDRGWKQVKLYFMIGLPGETDADVIGIAETVQWLQSQCRDRNGTAMSFKLTVSSFTPKPHTPFQWHSQSTDELRRKQGLLKAALRDTRGISVNYSTIELSAMEDFISRGDRRIGAVIRRAWELGARNDGWWMEYESCYKKWGQAIKDAGMDWKYRQVEAGEWNVLEKLGDGQYRGQGGGGKGRLDRGPLADPRLDMPLPWDIVDTGITKWWLKTDLQRALEAATVPDCSHSGLCSECGVCGDEFGENVVAEVPPIPAYEGHQKPNSDRIQRLRVRYGKLGTMVYVGHLDLQKLFERALRRAAVPVSYDSGFHALPRIAIAKALQLGASSTAEIVDIELYRTTSPAEFREKLEAQLPEGLPIYNVEVIPMKRADGKFSDSIGQLMQSIEHFVVIQEDISPDEVPAHRDGSSTAETSASDGQSEGATLAEYRGWVEEILAMDKCKLELPGSKFSARKGRQKTKAIDARKPILGLEALPWGAGPQALWANYGGPERGPGAVTLRYVSQAAQTEPALTPAALVKLMAKVSKRRFVSLHVHRSAIGLAEPSKPQVDTRYLAFLCRDEAHAAAYRQFDGTSRIEQPNWPGYKKQSKNVYEASTYAREMAQNSKGQKLASVGTF</sequence>
<feature type="domain" description="Radical SAM core" evidence="2">
    <location>
        <begin position="370"/>
        <end position="603"/>
    </location>
</feature>
<dbReference type="OMA" id="VINKWIP"/>
<protein>
    <submittedName>
        <fullName evidence="3">Radical SAM domain protein</fullName>
    </submittedName>
</protein>
<dbReference type="InterPro" id="IPR023404">
    <property type="entry name" value="rSAM_horseshoe"/>
</dbReference>
<dbReference type="Pfam" id="PF10105">
    <property type="entry name" value="DUF2344"/>
    <property type="match status" value="1"/>
</dbReference>
<evidence type="ECO:0000256" key="1">
    <source>
        <dbReference type="SAM" id="MobiDB-lite"/>
    </source>
</evidence>
<dbReference type="InterPro" id="IPR018768">
    <property type="entry name" value="DUF2344"/>
</dbReference>
<dbReference type="SMART" id="SM00729">
    <property type="entry name" value="Elp3"/>
    <property type="match status" value="1"/>
</dbReference>
<gene>
    <name evidence="3" type="ORF">KFL_002620190</name>
</gene>
<keyword evidence="4" id="KW-1185">Reference proteome</keyword>
<evidence type="ECO:0000313" key="4">
    <source>
        <dbReference type="Proteomes" id="UP000054558"/>
    </source>
</evidence>
<dbReference type="InterPro" id="IPR023862">
    <property type="entry name" value="CHP03960_rSAM"/>
</dbReference>
<dbReference type="STRING" id="105231.A0A1Y1I628"/>
<feature type="compositionally biased region" description="Polar residues" evidence="1">
    <location>
        <begin position="921"/>
        <end position="935"/>
    </location>
</feature>
<dbReference type="InterPro" id="IPR007197">
    <property type="entry name" value="rSAM"/>
</dbReference>
<dbReference type="SUPFAM" id="SSF102114">
    <property type="entry name" value="Radical SAM enzymes"/>
    <property type="match status" value="1"/>
</dbReference>
<dbReference type="PANTHER" id="PTHR42731:SF1">
    <property type="entry name" value="RADICAL SAM DOMAIN PROTEIN"/>
    <property type="match status" value="1"/>
</dbReference>
<reference evidence="3 4" key="1">
    <citation type="journal article" date="2014" name="Nat. Commun.">
        <title>Klebsormidium flaccidum genome reveals primary factors for plant terrestrial adaptation.</title>
        <authorList>
            <person name="Hori K."/>
            <person name="Maruyama F."/>
            <person name="Fujisawa T."/>
            <person name="Togashi T."/>
            <person name="Yamamoto N."/>
            <person name="Seo M."/>
            <person name="Sato S."/>
            <person name="Yamada T."/>
            <person name="Mori H."/>
            <person name="Tajima N."/>
            <person name="Moriyama T."/>
            <person name="Ikeuchi M."/>
            <person name="Watanabe M."/>
            <person name="Wada H."/>
            <person name="Kobayashi K."/>
            <person name="Saito M."/>
            <person name="Masuda T."/>
            <person name="Sasaki-Sekimoto Y."/>
            <person name="Mashiguchi K."/>
            <person name="Awai K."/>
            <person name="Shimojima M."/>
            <person name="Masuda S."/>
            <person name="Iwai M."/>
            <person name="Nobusawa T."/>
            <person name="Narise T."/>
            <person name="Kondo S."/>
            <person name="Saito H."/>
            <person name="Sato R."/>
            <person name="Murakawa M."/>
            <person name="Ihara Y."/>
            <person name="Oshima-Yamada Y."/>
            <person name="Ohtaka K."/>
            <person name="Satoh M."/>
            <person name="Sonobe K."/>
            <person name="Ishii M."/>
            <person name="Ohtani R."/>
            <person name="Kanamori-Sato M."/>
            <person name="Honoki R."/>
            <person name="Miyazaki D."/>
            <person name="Mochizuki H."/>
            <person name="Umetsu J."/>
            <person name="Higashi K."/>
            <person name="Shibata D."/>
            <person name="Kamiya Y."/>
            <person name="Sato N."/>
            <person name="Nakamura Y."/>
            <person name="Tabata S."/>
            <person name="Ida S."/>
            <person name="Kurokawa K."/>
            <person name="Ohta H."/>
        </authorList>
    </citation>
    <scope>NUCLEOTIDE SEQUENCE [LARGE SCALE GENOMIC DNA]</scope>
    <source>
        <strain evidence="3 4">NIES-2285</strain>
    </source>
</reference>
<feature type="region of interest" description="Disordered" evidence="1">
    <location>
        <begin position="58"/>
        <end position="108"/>
    </location>
</feature>
<dbReference type="GO" id="GO:0003824">
    <property type="term" value="F:catalytic activity"/>
    <property type="evidence" value="ECO:0007669"/>
    <property type="project" value="InterPro"/>
</dbReference>
<dbReference type="GO" id="GO:0051536">
    <property type="term" value="F:iron-sulfur cluster binding"/>
    <property type="evidence" value="ECO:0007669"/>
    <property type="project" value="InterPro"/>
</dbReference>